<dbReference type="InterPro" id="IPR001077">
    <property type="entry name" value="COMT_C"/>
</dbReference>
<dbReference type="InterPro" id="IPR029063">
    <property type="entry name" value="SAM-dependent_MTases_sf"/>
</dbReference>
<dbReference type="SUPFAM" id="SSF46785">
    <property type="entry name" value="Winged helix' DNA-binding domain"/>
    <property type="match status" value="1"/>
</dbReference>
<dbReference type="InterPro" id="IPR036390">
    <property type="entry name" value="WH_DNA-bd_sf"/>
</dbReference>
<dbReference type="InterPro" id="IPR016461">
    <property type="entry name" value="COMT-like"/>
</dbReference>
<gene>
    <name evidence="5" type="ORF">TRUGW13939_01567</name>
</gene>
<keyword evidence="1" id="KW-0489">Methyltransferase</keyword>
<evidence type="ECO:0000256" key="1">
    <source>
        <dbReference type="ARBA" id="ARBA00022603"/>
    </source>
</evidence>
<dbReference type="InterPro" id="IPR036388">
    <property type="entry name" value="WH-like_DNA-bd_sf"/>
</dbReference>
<protein>
    <recommendedName>
        <fullName evidence="4">O-methyltransferase C-terminal domain-containing protein</fullName>
    </recommendedName>
</protein>
<keyword evidence="3" id="KW-0949">S-adenosyl-L-methionine</keyword>
<evidence type="ECO:0000259" key="4">
    <source>
        <dbReference type="Pfam" id="PF00891"/>
    </source>
</evidence>
<dbReference type="SUPFAM" id="SSF53335">
    <property type="entry name" value="S-adenosyl-L-methionine-dependent methyltransferases"/>
    <property type="match status" value="1"/>
</dbReference>
<dbReference type="Pfam" id="PF00891">
    <property type="entry name" value="Methyltransf_2"/>
    <property type="match status" value="1"/>
</dbReference>
<name>A0A7H8QKK8_TALRU</name>
<evidence type="ECO:0000256" key="3">
    <source>
        <dbReference type="ARBA" id="ARBA00022691"/>
    </source>
</evidence>
<dbReference type="AlphaFoldDB" id="A0A7H8QKK8"/>
<feature type="domain" description="O-methyltransferase C-terminal" evidence="4">
    <location>
        <begin position="245"/>
        <end position="388"/>
    </location>
</feature>
<dbReference type="GO" id="GO:0008171">
    <property type="term" value="F:O-methyltransferase activity"/>
    <property type="evidence" value="ECO:0007669"/>
    <property type="project" value="InterPro"/>
</dbReference>
<dbReference type="RefSeq" id="XP_035340659.1">
    <property type="nucleotide sequence ID" value="XM_035484766.1"/>
</dbReference>
<dbReference type="Gene3D" id="3.40.50.150">
    <property type="entry name" value="Vaccinia Virus protein VP39"/>
    <property type="match status" value="1"/>
</dbReference>
<evidence type="ECO:0000256" key="2">
    <source>
        <dbReference type="ARBA" id="ARBA00022679"/>
    </source>
</evidence>
<dbReference type="KEGG" id="trg:TRUGW13939_01567"/>
<dbReference type="EMBL" id="CP055898">
    <property type="protein sequence ID" value="QKX54480.1"/>
    <property type="molecule type" value="Genomic_DNA"/>
</dbReference>
<dbReference type="GeneID" id="55989077"/>
<dbReference type="Gene3D" id="1.10.10.10">
    <property type="entry name" value="Winged helix-like DNA-binding domain superfamily/Winged helix DNA-binding domain"/>
    <property type="match status" value="1"/>
</dbReference>
<organism evidence="5 6">
    <name type="scientific">Talaromyces rugulosus</name>
    <name type="common">Penicillium rugulosum</name>
    <dbReference type="NCBI Taxonomy" id="121627"/>
    <lineage>
        <taxon>Eukaryota</taxon>
        <taxon>Fungi</taxon>
        <taxon>Dikarya</taxon>
        <taxon>Ascomycota</taxon>
        <taxon>Pezizomycotina</taxon>
        <taxon>Eurotiomycetes</taxon>
        <taxon>Eurotiomycetidae</taxon>
        <taxon>Eurotiales</taxon>
        <taxon>Trichocomaceae</taxon>
        <taxon>Talaromyces</taxon>
        <taxon>Talaromyces sect. Islandici</taxon>
    </lineage>
</organism>
<sequence>MSQSRIAELASAVAQHTQRVDCYLAENNLPHPSFDADSPVELGLPADIEGSRIAALQATQELNDLLQGPRGLVFNLQHNVLVPLQLISRFDIANKVPVHGETTFEALAASTGVDHGALGTILRHGIAYRIFKEPRPGVIAHSAASRQMVEDPRFASWIASNVDDMWPAAEKVVDALTKWPTAAEPNQTAFSLANRTDLPFYSVLEQNPERARRFGGAMSFFTTGDGYSLRHLTDGYPWEKISSGTVVDLGGSHGDAAFALARKYPHLNLVVQELPQVVANAKEEEGLNVRFMVHDLFQEQPIHGADAYIYRWIFHNWPEKYCIQALRSLIPALKQGSRVLVMEFLMPPPGTLPNDVDRKLRSMDLTMLEIGNAKERDLGEWKALFGKADSRFVFRGVEQPPGSSLSIIEVTWDD</sequence>
<dbReference type="OrthoDB" id="1606438at2759"/>
<dbReference type="Proteomes" id="UP000509510">
    <property type="component" value="Chromosome I"/>
</dbReference>
<keyword evidence="2" id="KW-0808">Transferase</keyword>
<proteinExistence type="predicted"/>
<dbReference type="PANTHER" id="PTHR43712">
    <property type="entry name" value="PUTATIVE (AFU_ORTHOLOGUE AFUA_4G14580)-RELATED"/>
    <property type="match status" value="1"/>
</dbReference>
<dbReference type="GO" id="GO:0032259">
    <property type="term" value="P:methylation"/>
    <property type="evidence" value="ECO:0007669"/>
    <property type="project" value="UniProtKB-KW"/>
</dbReference>
<evidence type="ECO:0000313" key="5">
    <source>
        <dbReference type="EMBL" id="QKX54480.1"/>
    </source>
</evidence>
<reference evidence="6" key="1">
    <citation type="submission" date="2020-06" db="EMBL/GenBank/DDBJ databases">
        <title>A chromosome-scale genome assembly of Talaromyces rugulosus W13939.</title>
        <authorList>
            <person name="Wang B."/>
            <person name="Guo L."/>
            <person name="Ye K."/>
            <person name="Wang L."/>
        </authorList>
    </citation>
    <scope>NUCLEOTIDE SEQUENCE [LARGE SCALE GENOMIC DNA]</scope>
    <source>
        <strain evidence="6">W13939</strain>
    </source>
</reference>
<accession>A0A7H8QKK8</accession>
<dbReference type="PROSITE" id="PS51683">
    <property type="entry name" value="SAM_OMT_II"/>
    <property type="match status" value="1"/>
</dbReference>
<evidence type="ECO:0000313" key="6">
    <source>
        <dbReference type="Proteomes" id="UP000509510"/>
    </source>
</evidence>
<keyword evidence="6" id="KW-1185">Reference proteome</keyword>
<dbReference type="PANTHER" id="PTHR43712:SF12">
    <property type="entry name" value="STERIGMATOCYSTIN 8-O-METHYLTRANSFERASE"/>
    <property type="match status" value="1"/>
</dbReference>